<evidence type="ECO:0000259" key="4">
    <source>
        <dbReference type="PROSITE" id="PS01124"/>
    </source>
</evidence>
<dbReference type="AlphaFoldDB" id="A0A1S2VMK1"/>
<sequence length="371" mass="42384">MLQSNRGIVFRDLRKADYYLRNRERRFPALNTTPGRERRINQTIMPFTRTQRDGIQQLIIHDHSLDRISLPEVRWAEVDNEQGRALHEVLIPGKLCIRWARVVCAEPVQVRFTNGAGHLDMFFALSGELRSVKPDQTPCIVCGSGQHTLFHEPSGELSMEVPADSLLQFVSVRWHQDLLLSLAETYGDPLVTLAQHVTEKQPMQLIPNGLPVLAALHTVLMQLVDVSLSGCLLKLFLEAKVMELLALQLKQFQELDTFGSRTPATVTDLDKLEEVRRILQREFTRPPTLSALSRLVGLNEFKLKKGFREAYGTSVYDWVLNYRLDVGYRLLMQQQLSVSEVAYQIGYQHPAHFTTAFRKKYGIPPSQIRAV</sequence>
<dbReference type="SUPFAM" id="SSF46689">
    <property type="entry name" value="Homeodomain-like"/>
    <property type="match status" value="2"/>
</dbReference>
<evidence type="ECO:0000313" key="5">
    <source>
        <dbReference type="EMBL" id="OIN59620.1"/>
    </source>
</evidence>
<dbReference type="GO" id="GO:0003700">
    <property type="term" value="F:DNA-binding transcription factor activity"/>
    <property type="evidence" value="ECO:0007669"/>
    <property type="project" value="InterPro"/>
</dbReference>
<evidence type="ECO:0000256" key="3">
    <source>
        <dbReference type="ARBA" id="ARBA00023163"/>
    </source>
</evidence>
<protein>
    <recommendedName>
        <fullName evidence="4">HTH araC/xylS-type domain-containing protein</fullName>
    </recommendedName>
</protein>
<proteinExistence type="predicted"/>
<evidence type="ECO:0000256" key="1">
    <source>
        <dbReference type="ARBA" id="ARBA00023015"/>
    </source>
</evidence>
<dbReference type="SMART" id="SM00342">
    <property type="entry name" value="HTH_ARAC"/>
    <property type="match status" value="1"/>
</dbReference>
<dbReference type="PRINTS" id="PR00032">
    <property type="entry name" value="HTHARAC"/>
</dbReference>
<organism evidence="5 6">
    <name type="scientific">Arsenicibacter rosenii</name>
    <dbReference type="NCBI Taxonomy" id="1750698"/>
    <lineage>
        <taxon>Bacteria</taxon>
        <taxon>Pseudomonadati</taxon>
        <taxon>Bacteroidota</taxon>
        <taxon>Cytophagia</taxon>
        <taxon>Cytophagales</taxon>
        <taxon>Spirosomataceae</taxon>
        <taxon>Arsenicibacter</taxon>
    </lineage>
</organism>
<comment type="caution">
    <text evidence="5">The sequence shown here is derived from an EMBL/GenBank/DDBJ whole genome shotgun (WGS) entry which is preliminary data.</text>
</comment>
<reference evidence="5 6" key="1">
    <citation type="submission" date="2016-10" db="EMBL/GenBank/DDBJ databases">
        <title>Arsenicibacter rosenii gen. nov., sp. nov., an efficient arsenic-methylating bacterium isolated from an arsenic-contaminated paddy soil.</title>
        <authorList>
            <person name="Huang K."/>
        </authorList>
    </citation>
    <scope>NUCLEOTIDE SEQUENCE [LARGE SCALE GENOMIC DNA]</scope>
    <source>
        <strain evidence="5 6">SM-1</strain>
    </source>
</reference>
<dbReference type="GO" id="GO:0043565">
    <property type="term" value="F:sequence-specific DNA binding"/>
    <property type="evidence" value="ECO:0007669"/>
    <property type="project" value="InterPro"/>
</dbReference>
<dbReference type="OrthoDB" id="799767at2"/>
<dbReference type="PANTHER" id="PTHR47893">
    <property type="entry name" value="REGULATORY PROTEIN PCHR"/>
    <property type="match status" value="1"/>
</dbReference>
<dbReference type="InterPro" id="IPR009057">
    <property type="entry name" value="Homeodomain-like_sf"/>
</dbReference>
<evidence type="ECO:0000313" key="6">
    <source>
        <dbReference type="Proteomes" id="UP000181790"/>
    </source>
</evidence>
<dbReference type="InterPro" id="IPR053142">
    <property type="entry name" value="PchR_regulatory_protein"/>
</dbReference>
<feature type="domain" description="HTH araC/xylS-type" evidence="4">
    <location>
        <begin position="273"/>
        <end position="371"/>
    </location>
</feature>
<keyword evidence="6" id="KW-1185">Reference proteome</keyword>
<dbReference type="EMBL" id="MORL01000003">
    <property type="protein sequence ID" value="OIN59620.1"/>
    <property type="molecule type" value="Genomic_DNA"/>
</dbReference>
<dbReference type="RefSeq" id="WP_071502415.1">
    <property type="nucleotide sequence ID" value="NZ_MORL01000003.1"/>
</dbReference>
<dbReference type="Pfam" id="PF12833">
    <property type="entry name" value="HTH_18"/>
    <property type="match status" value="1"/>
</dbReference>
<dbReference type="Proteomes" id="UP000181790">
    <property type="component" value="Unassembled WGS sequence"/>
</dbReference>
<dbReference type="InterPro" id="IPR018060">
    <property type="entry name" value="HTH_AraC"/>
</dbReference>
<dbReference type="PANTHER" id="PTHR47893:SF1">
    <property type="entry name" value="REGULATORY PROTEIN PCHR"/>
    <property type="match status" value="1"/>
</dbReference>
<gene>
    <name evidence="5" type="ORF">BLX24_07020</name>
</gene>
<dbReference type="Gene3D" id="1.10.10.60">
    <property type="entry name" value="Homeodomain-like"/>
    <property type="match status" value="1"/>
</dbReference>
<keyword evidence="2" id="KW-0238">DNA-binding</keyword>
<dbReference type="InterPro" id="IPR020449">
    <property type="entry name" value="Tscrpt_reg_AraC-type_HTH"/>
</dbReference>
<keyword evidence="3" id="KW-0804">Transcription</keyword>
<keyword evidence="1" id="KW-0805">Transcription regulation</keyword>
<accession>A0A1S2VMK1</accession>
<evidence type="ECO:0000256" key="2">
    <source>
        <dbReference type="ARBA" id="ARBA00023125"/>
    </source>
</evidence>
<dbReference type="PROSITE" id="PS01124">
    <property type="entry name" value="HTH_ARAC_FAMILY_2"/>
    <property type="match status" value="1"/>
</dbReference>
<name>A0A1S2VMK1_9BACT</name>